<organism evidence="1 2">
    <name type="scientific">Daedalea quercina L-15889</name>
    <dbReference type="NCBI Taxonomy" id="1314783"/>
    <lineage>
        <taxon>Eukaryota</taxon>
        <taxon>Fungi</taxon>
        <taxon>Dikarya</taxon>
        <taxon>Basidiomycota</taxon>
        <taxon>Agaricomycotina</taxon>
        <taxon>Agaricomycetes</taxon>
        <taxon>Polyporales</taxon>
        <taxon>Fomitopsis</taxon>
    </lineage>
</organism>
<proteinExistence type="predicted"/>
<reference evidence="1 2" key="1">
    <citation type="journal article" date="2016" name="Mol. Biol. Evol.">
        <title>Comparative Genomics of Early-Diverging Mushroom-Forming Fungi Provides Insights into the Origins of Lignocellulose Decay Capabilities.</title>
        <authorList>
            <person name="Nagy L.G."/>
            <person name="Riley R."/>
            <person name="Tritt A."/>
            <person name="Adam C."/>
            <person name="Daum C."/>
            <person name="Floudas D."/>
            <person name="Sun H."/>
            <person name="Yadav J.S."/>
            <person name="Pangilinan J."/>
            <person name="Larsson K.H."/>
            <person name="Matsuura K."/>
            <person name="Barry K."/>
            <person name="Labutti K."/>
            <person name="Kuo R."/>
            <person name="Ohm R.A."/>
            <person name="Bhattacharya S.S."/>
            <person name="Shirouzu T."/>
            <person name="Yoshinaga Y."/>
            <person name="Martin F.M."/>
            <person name="Grigoriev I.V."/>
            <person name="Hibbett D.S."/>
        </authorList>
    </citation>
    <scope>NUCLEOTIDE SEQUENCE [LARGE SCALE GENOMIC DNA]</scope>
    <source>
        <strain evidence="1 2">L-15889</strain>
    </source>
</reference>
<name>A0A165UKQ9_9APHY</name>
<evidence type="ECO:0000313" key="2">
    <source>
        <dbReference type="Proteomes" id="UP000076727"/>
    </source>
</evidence>
<keyword evidence="2" id="KW-1185">Reference proteome</keyword>
<protein>
    <submittedName>
        <fullName evidence="1">Uncharacterized protein</fullName>
    </submittedName>
</protein>
<dbReference type="AlphaFoldDB" id="A0A165UKQ9"/>
<evidence type="ECO:0000313" key="1">
    <source>
        <dbReference type="EMBL" id="KZT75060.1"/>
    </source>
</evidence>
<dbReference type="Proteomes" id="UP000076727">
    <property type="component" value="Unassembled WGS sequence"/>
</dbReference>
<gene>
    <name evidence="1" type="ORF">DAEQUDRAFT_720276</name>
</gene>
<sequence length="153" mass="17042">MHLSDFLSALSALCPRPVRLGKPFRARNFKVSCGFAEQISLLTYATRSLHPLTADLLSCLGPRAQPRGSLKVAVSIASEKCIVLDYAMSDAAPACLYMWRRCRPHHIDFAIICPPRRSCPSVRGKRLEYEPRAVEFDRGHAASCNEDTQTSIH</sequence>
<accession>A0A165UKQ9</accession>
<dbReference type="EMBL" id="KV429032">
    <property type="protein sequence ID" value="KZT75060.1"/>
    <property type="molecule type" value="Genomic_DNA"/>
</dbReference>